<dbReference type="SUPFAM" id="SSF52540">
    <property type="entry name" value="P-loop containing nucleoside triphosphate hydrolases"/>
    <property type="match status" value="1"/>
</dbReference>
<dbReference type="InterPro" id="IPR027417">
    <property type="entry name" value="P-loop_NTPase"/>
</dbReference>
<dbReference type="STRING" id="561176.SAMN04488561_0772"/>
<dbReference type="AlphaFoldDB" id="A0A1H5H773"/>
<sequence length="198" mass="21666">MARAIRPEEFQTLRVFVLGTGRCGSSTFIKACRHIDNYTAAGGSLPGGEIAANRLDYPEAHIEVDRRLCTRLDTLRAAYGSNSLFIHLRRDPAQVAASIAGDWRAQEPVLRSLAPTVVASHGSSPLELARRYVDSVRAGIESFRATVPYSMTIDLERARSQFAEFWYRIGAEGDHAAAAGEFDRRDDAVASDPLGSAR</sequence>
<dbReference type="EMBL" id="FNUC01000003">
    <property type="protein sequence ID" value="SEE23770.1"/>
    <property type="molecule type" value="Genomic_DNA"/>
</dbReference>
<proteinExistence type="predicted"/>
<dbReference type="Proteomes" id="UP000181980">
    <property type="component" value="Unassembled WGS sequence"/>
</dbReference>
<accession>A0A1H5H773</accession>
<evidence type="ECO:0000313" key="1">
    <source>
        <dbReference type="EMBL" id="SEE23770.1"/>
    </source>
</evidence>
<evidence type="ECO:0008006" key="3">
    <source>
        <dbReference type="Google" id="ProtNLM"/>
    </source>
</evidence>
<keyword evidence="2" id="KW-1185">Reference proteome</keyword>
<dbReference type="RefSeq" id="WP_141711477.1">
    <property type="nucleotide sequence ID" value="NZ_FNUC01000003.1"/>
</dbReference>
<organism evidence="1 2">
    <name type="scientific">Jiangella alba</name>
    <dbReference type="NCBI Taxonomy" id="561176"/>
    <lineage>
        <taxon>Bacteria</taxon>
        <taxon>Bacillati</taxon>
        <taxon>Actinomycetota</taxon>
        <taxon>Actinomycetes</taxon>
        <taxon>Jiangellales</taxon>
        <taxon>Jiangellaceae</taxon>
        <taxon>Jiangella</taxon>
    </lineage>
</organism>
<evidence type="ECO:0000313" key="2">
    <source>
        <dbReference type="Proteomes" id="UP000181980"/>
    </source>
</evidence>
<reference evidence="2" key="1">
    <citation type="submission" date="2016-10" db="EMBL/GenBank/DDBJ databases">
        <authorList>
            <person name="Varghese N."/>
            <person name="Submissions S."/>
        </authorList>
    </citation>
    <scope>NUCLEOTIDE SEQUENCE [LARGE SCALE GENOMIC DNA]</scope>
    <source>
        <strain evidence="2">DSM 45237</strain>
    </source>
</reference>
<name>A0A1H5H773_9ACTN</name>
<gene>
    <name evidence="1" type="ORF">SAMN04488561_0772</name>
</gene>
<dbReference type="OrthoDB" id="1429303at2"/>
<protein>
    <recommendedName>
        <fullName evidence="3">Sulfotransferase family protein</fullName>
    </recommendedName>
</protein>